<dbReference type="PANTHER" id="PTHR38461">
    <property type="entry name" value="4-DEOXY-L-THREO-5-HEXOSULOSE-URONATE KETOL-ISOMERASE"/>
    <property type="match status" value="1"/>
</dbReference>
<dbReference type="GO" id="GO:0019698">
    <property type="term" value="P:D-galacturonate catabolic process"/>
    <property type="evidence" value="ECO:0007669"/>
    <property type="project" value="TreeGrafter"/>
</dbReference>
<evidence type="ECO:0000313" key="7">
    <source>
        <dbReference type="EMBL" id="HHE55029.1"/>
    </source>
</evidence>
<reference evidence="7" key="1">
    <citation type="journal article" date="2020" name="mSystems">
        <title>Genome- and Community-Level Interaction Insights into Carbon Utilization and Element Cycling Functions of Hydrothermarchaeota in Hydrothermal Sediment.</title>
        <authorList>
            <person name="Zhou Z."/>
            <person name="Liu Y."/>
            <person name="Xu W."/>
            <person name="Pan J."/>
            <person name="Luo Z.H."/>
            <person name="Li M."/>
        </authorList>
    </citation>
    <scope>NUCLEOTIDE SEQUENCE [LARGE SCALE GENOMIC DNA]</scope>
    <source>
        <strain evidence="7">HyVt-76</strain>
    </source>
</reference>
<name>A0A7V5H378_CALAY</name>
<dbReference type="InterPro" id="IPR014710">
    <property type="entry name" value="RmlC-like_jellyroll"/>
</dbReference>
<dbReference type="PANTHER" id="PTHR38461:SF1">
    <property type="entry name" value="4-DEOXY-L-THREO-5-HEXOSULOSE-URONATE KETOL-ISOMERASE"/>
    <property type="match status" value="1"/>
</dbReference>
<dbReference type="Pfam" id="PF04962">
    <property type="entry name" value="KduI"/>
    <property type="match status" value="1"/>
</dbReference>
<sequence>MNTRYLPDPESMKMLSTEELRDYFLVEEIFDAGLIQLLYVELDRAIVGSAVPLKDSLKLESNKQTMAADYFCERRELGILNIGASGKVIVDGQTYEMANLDGLYVGRGSKQIEFYSDNSGEPAEYYLLSYPAHAAYPTQHIKRSEVSKTELGTSQQANQRVIEKYIHVDGVKSAQLVMGVTHLKEGNVWNTFPPHTHQRRTEIYFYFNLPDDELVFHFCGQPSETRHIVIRNKQAVISPSWSIHSGVGSSSYAFIWGMGGENQAFDDMDAVNVNLID</sequence>
<organism evidence="7">
    <name type="scientific">Caldithrix abyssi</name>
    <dbReference type="NCBI Taxonomy" id="187145"/>
    <lineage>
        <taxon>Bacteria</taxon>
        <taxon>Pseudomonadati</taxon>
        <taxon>Calditrichota</taxon>
        <taxon>Calditrichia</taxon>
        <taxon>Calditrichales</taxon>
        <taxon>Calditrichaceae</taxon>
        <taxon>Caldithrix</taxon>
    </lineage>
</organism>
<dbReference type="HAMAP" id="MF_00687">
    <property type="entry name" value="KduI"/>
    <property type="match status" value="1"/>
</dbReference>
<dbReference type="InterPro" id="IPR011051">
    <property type="entry name" value="RmlC_Cupin_sf"/>
</dbReference>
<dbReference type="CDD" id="cd20491">
    <property type="entry name" value="cupin_KduI_C"/>
    <property type="match status" value="1"/>
</dbReference>
<feature type="binding site" evidence="6">
    <location>
        <position position="195"/>
    </location>
    <ligand>
        <name>Zn(2+)</name>
        <dbReference type="ChEBI" id="CHEBI:29105"/>
    </ligand>
</feature>
<dbReference type="Gene3D" id="2.60.120.520">
    <property type="entry name" value="pectin degrading enzyme 5-keto 4- deoxyuronate isomerase, domain 1"/>
    <property type="match status" value="1"/>
</dbReference>
<dbReference type="PIRSF" id="PIRSF006625">
    <property type="entry name" value="KduI"/>
    <property type="match status" value="1"/>
</dbReference>
<gene>
    <name evidence="6" type="primary">kduI</name>
    <name evidence="7" type="ORF">ENL21_04555</name>
</gene>
<comment type="caution">
    <text evidence="7">The sequence shown here is derived from an EMBL/GenBank/DDBJ whole genome shotgun (WGS) entry which is preliminary data.</text>
</comment>
<dbReference type="EC" id="5.3.1.17" evidence="6"/>
<dbReference type="GO" id="GO:0042840">
    <property type="term" value="P:D-glucuronate catabolic process"/>
    <property type="evidence" value="ECO:0007669"/>
    <property type="project" value="TreeGrafter"/>
</dbReference>
<dbReference type="Gene3D" id="2.60.120.10">
    <property type="entry name" value="Jelly Rolls"/>
    <property type="match status" value="1"/>
</dbReference>
<dbReference type="UniPathway" id="UPA00545">
    <property type="reaction ID" value="UER00826"/>
</dbReference>
<comment type="cofactor">
    <cofactor evidence="6">
        <name>Zn(2+)</name>
        <dbReference type="ChEBI" id="CHEBI:29105"/>
    </cofactor>
    <text evidence="6">Binds 1 zinc ion per subunit.</text>
</comment>
<keyword evidence="4 6" id="KW-0862">Zinc</keyword>
<comment type="similarity">
    <text evidence="2 6">Belongs to the KduI family.</text>
</comment>
<keyword evidence="5 6" id="KW-0413">Isomerase</keyword>
<dbReference type="CDD" id="cd20294">
    <property type="entry name" value="cupin_KduI_N"/>
    <property type="match status" value="1"/>
</dbReference>
<evidence type="ECO:0000256" key="5">
    <source>
        <dbReference type="ARBA" id="ARBA00023235"/>
    </source>
</evidence>
<dbReference type="EMBL" id="DRTD01000340">
    <property type="protein sequence ID" value="HHE55029.1"/>
    <property type="molecule type" value="Genomic_DNA"/>
</dbReference>
<evidence type="ECO:0000256" key="1">
    <source>
        <dbReference type="ARBA" id="ARBA00000552"/>
    </source>
</evidence>
<dbReference type="SUPFAM" id="SSF51182">
    <property type="entry name" value="RmlC-like cupins"/>
    <property type="match status" value="1"/>
</dbReference>
<dbReference type="GO" id="GO:0008697">
    <property type="term" value="F:4-deoxy-L-threo-5-hexosulose-uronate ketol-isomerase activity"/>
    <property type="evidence" value="ECO:0007669"/>
    <property type="project" value="UniProtKB-UniRule"/>
</dbReference>
<dbReference type="AlphaFoldDB" id="A0A7V5H378"/>
<proteinExistence type="inferred from homology"/>
<protein>
    <recommendedName>
        <fullName evidence="6">4-deoxy-L-threo-5-hexosulose-uronate ketol-isomerase</fullName>
        <ecNumber evidence="6">5.3.1.17</ecNumber>
    </recommendedName>
    <alternativeName>
        <fullName evidence="6">5-keto-4-deoxyuronate isomerase</fullName>
    </alternativeName>
    <alternativeName>
        <fullName evidence="6">DKI isomerase</fullName>
    </alternativeName>
</protein>
<evidence type="ECO:0000256" key="6">
    <source>
        <dbReference type="HAMAP-Rule" id="MF_00687"/>
    </source>
</evidence>
<dbReference type="InterPro" id="IPR021120">
    <property type="entry name" value="KduI/IolB_isomerase"/>
</dbReference>
<dbReference type="Proteomes" id="UP000886111">
    <property type="component" value="Unassembled WGS sequence"/>
</dbReference>
<feature type="binding site" evidence="6">
    <location>
        <position position="197"/>
    </location>
    <ligand>
        <name>Zn(2+)</name>
        <dbReference type="ChEBI" id="CHEBI:29105"/>
    </ligand>
</feature>
<dbReference type="GO" id="GO:0008270">
    <property type="term" value="F:zinc ion binding"/>
    <property type="evidence" value="ECO:0007669"/>
    <property type="project" value="UniProtKB-UniRule"/>
</dbReference>
<comment type="pathway">
    <text evidence="6">Glycan metabolism; pectin degradation; 2-dehydro-3-deoxy-D-gluconate from pectin: step 4/5.</text>
</comment>
<evidence type="ECO:0000256" key="2">
    <source>
        <dbReference type="ARBA" id="ARBA00008086"/>
    </source>
</evidence>
<comment type="function">
    <text evidence="6">Catalyzes the isomerization of 5-dehydro-4-deoxy-D-glucuronate to 3-deoxy-D-glycero-2,5-hexodiulosonate.</text>
</comment>
<evidence type="ECO:0000256" key="3">
    <source>
        <dbReference type="ARBA" id="ARBA00022723"/>
    </source>
</evidence>
<accession>A0A7V5H378</accession>
<feature type="binding site" evidence="6">
    <location>
        <position position="202"/>
    </location>
    <ligand>
        <name>Zn(2+)</name>
        <dbReference type="ChEBI" id="CHEBI:29105"/>
    </ligand>
</feature>
<feature type="binding site" evidence="6">
    <location>
        <position position="244"/>
    </location>
    <ligand>
        <name>Zn(2+)</name>
        <dbReference type="ChEBI" id="CHEBI:29105"/>
    </ligand>
</feature>
<keyword evidence="3 6" id="KW-0479">Metal-binding</keyword>
<dbReference type="NCBIfam" id="NF002091">
    <property type="entry name" value="PRK00924.1"/>
    <property type="match status" value="1"/>
</dbReference>
<dbReference type="InterPro" id="IPR027449">
    <property type="entry name" value="KduI_N"/>
</dbReference>
<dbReference type="GO" id="GO:0045490">
    <property type="term" value="P:pectin catabolic process"/>
    <property type="evidence" value="ECO:0007669"/>
    <property type="project" value="UniProtKB-UniRule"/>
</dbReference>
<dbReference type="InterPro" id="IPR007045">
    <property type="entry name" value="KduI"/>
</dbReference>
<evidence type="ECO:0000256" key="4">
    <source>
        <dbReference type="ARBA" id="ARBA00022833"/>
    </source>
</evidence>
<comment type="catalytic activity">
    <reaction evidence="1 6">
        <text>5-dehydro-4-deoxy-D-glucuronate = 3-deoxy-D-glycero-2,5-hexodiulosonate</text>
        <dbReference type="Rhea" id="RHEA:23896"/>
        <dbReference type="ChEBI" id="CHEBI:17117"/>
        <dbReference type="ChEBI" id="CHEBI:29071"/>
        <dbReference type="EC" id="5.3.1.17"/>
    </reaction>
</comment>